<comment type="similarity">
    <text evidence="2">Belongs to the class-I pyridoxal-phosphate-dependent aminotransferase family.</text>
</comment>
<dbReference type="GO" id="GO:0006520">
    <property type="term" value="P:amino acid metabolic process"/>
    <property type="evidence" value="ECO:0007669"/>
    <property type="project" value="InterPro"/>
</dbReference>
<evidence type="ECO:0000256" key="4">
    <source>
        <dbReference type="ARBA" id="ARBA00022679"/>
    </source>
</evidence>
<dbReference type="EC" id="2.6.1.1" evidence="7"/>
<dbReference type="InterPro" id="IPR015422">
    <property type="entry name" value="PyrdxlP-dep_Trfase_small"/>
</dbReference>
<dbReference type="CDD" id="cd00609">
    <property type="entry name" value="AAT_like"/>
    <property type="match status" value="1"/>
</dbReference>
<dbReference type="PRINTS" id="PR00753">
    <property type="entry name" value="ACCSYNTHASE"/>
</dbReference>
<dbReference type="SUPFAM" id="SSF53383">
    <property type="entry name" value="PLP-dependent transferases"/>
    <property type="match status" value="1"/>
</dbReference>
<evidence type="ECO:0000313" key="8">
    <source>
        <dbReference type="Proteomes" id="UP000094793"/>
    </source>
</evidence>
<evidence type="ECO:0000256" key="3">
    <source>
        <dbReference type="ARBA" id="ARBA00022576"/>
    </source>
</evidence>
<dbReference type="Gene3D" id="3.40.640.10">
    <property type="entry name" value="Type I PLP-dependent aspartate aminotransferase-like (Major domain)"/>
    <property type="match status" value="1"/>
</dbReference>
<feature type="domain" description="Aminotransferase class I/classII large" evidence="6">
    <location>
        <begin position="32"/>
        <end position="382"/>
    </location>
</feature>
<dbReference type="Proteomes" id="UP000094793">
    <property type="component" value="Chromosome"/>
</dbReference>
<dbReference type="InterPro" id="IPR015424">
    <property type="entry name" value="PyrdxlP-dep_Trfase"/>
</dbReference>
<dbReference type="RefSeq" id="WP_069599290.1">
    <property type="nucleotide sequence ID" value="NZ_CP017150.1"/>
</dbReference>
<proteinExistence type="inferred from homology"/>
<accession>A0A1D7W002</accession>
<name>A0A1D7W002_BREAU</name>
<dbReference type="InterPro" id="IPR015421">
    <property type="entry name" value="PyrdxlP-dep_Trfase_major"/>
</dbReference>
<dbReference type="GO" id="GO:0004069">
    <property type="term" value="F:L-aspartate:2-oxoglutarate aminotransferase activity"/>
    <property type="evidence" value="ECO:0007669"/>
    <property type="project" value="UniProtKB-EC"/>
</dbReference>
<evidence type="ECO:0000256" key="1">
    <source>
        <dbReference type="ARBA" id="ARBA00001933"/>
    </source>
</evidence>
<dbReference type="Gene3D" id="3.90.1150.10">
    <property type="entry name" value="Aspartate Aminotransferase, domain 1"/>
    <property type="match status" value="1"/>
</dbReference>
<organism evidence="7 8">
    <name type="scientific">Brevibacterium aurantiacum</name>
    <dbReference type="NCBI Taxonomy" id="273384"/>
    <lineage>
        <taxon>Bacteria</taxon>
        <taxon>Bacillati</taxon>
        <taxon>Actinomycetota</taxon>
        <taxon>Actinomycetes</taxon>
        <taxon>Micrococcales</taxon>
        <taxon>Brevibacteriaceae</taxon>
        <taxon>Brevibacterium</taxon>
    </lineage>
</organism>
<gene>
    <name evidence="7" type="ORF">BLSMQ_0320</name>
</gene>
<sequence length="389" mass="42452">MTRTYRRISPVAENYPASSIRKMFNLALDFPDAVKLTVGEPDFNTPEHIKAAGIRAIENNNTRYVANAGIPELRSAIARKYSGRWDRGIGPENVMVSFGAMEALTFALDVTVSPGEEVIIPDPSFPNYMGQVHRLGGTAVSVPVREVNDFKLRAEDVQAAITDRTAAVIINSPSNPLGSVMDRAELEQIADLADEHGFTIISDEVYDQMVFDDAVFTSIAEVRPDFDRFLAIGSFSKTYAMTGWRCGFVIGGEDLIAPMSLLQEGLTSSLPGFVQEAAIAAIEGPQTDVGMMVASYAERREILIDRINAIDGLRVIRPEATFYSFVNVKEWGLSSWELAIALLENHNLATIPGSAFGPAGEGYLRLTFAVSPETINDACDRLEAFAASR</sequence>
<dbReference type="PANTHER" id="PTHR46383">
    <property type="entry name" value="ASPARTATE AMINOTRANSFERASE"/>
    <property type="match status" value="1"/>
</dbReference>
<dbReference type="eggNOG" id="COG0436">
    <property type="taxonomic scope" value="Bacteria"/>
</dbReference>
<keyword evidence="3 7" id="KW-0032">Aminotransferase</keyword>
<keyword evidence="4 7" id="KW-0808">Transferase</keyword>
<comment type="cofactor">
    <cofactor evidence="1">
        <name>pyridoxal 5'-phosphate</name>
        <dbReference type="ChEBI" id="CHEBI:597326"/>
    </cofactor>
</comment>
<dbReference type="KEGG" id="blin:BLSMQ_0320"/>
<protein>
    <submittedName>
        <fullName evidence="7">Aspartate aminotransferase</fullName>
        <ecNumber evidence="7">2.6.1.1</ecNumber>
    </submittedName>
</protein>
<evidence type="ECO:0000313" key="7">
    <source>
        <dbReference type="EMBL" id="AOP52038.1"/>
    </source>
</evidence>
<dbReference type="EMBL" id="CP017150">
    <property type="protein sequence ID" value="AOP52038.1"/>
    <property type="molecule type" value="Genomic_DNA"/>
</dbReference>
<dbReference type="AlphaFoldDB" id="A0A1D7W002"/>
<evidence type="ECO:0000259" key="6">
    <source>
        <dbReference type="Pfam" id="PF00155"/>
    </source>
</evidence>
<dbReference type="FunFam" id="3.40.640.10:FF:000033">
    <property type="entry name" value="Aspartate aminotransferase"/>
    <property type="match status" value="1"/>
</dbReference>
<evidence type="ECO:0000256" key="2">
    <source>
        <dbReference type="ARBA" id="ARBA00007441"/>
    </source>
</evidence>
<dbReference type="InterPro" id="IPR050596">
    <property type="entry name" value="AspAT/PAT-like"/>
</dbReference>
<evidence type="ECO:0000256" key="5">
    <source>
        <dbReference type="ARBA" id="ARBA00022898"/>
    </source>
</evidence>
<dbReference type="OrthoDB" id="9763453at2"/>
<dbReference type="PANTHER" id="PTHR46383:SF1">
    <property type="entry name" value="ASPARTATE AMINOTRANSFERASE"/>
    <property type="match status" value="1"/>
</dbReference>
<dbReference type="PATRIC" id="fig|1703.10.peg.334"/>
<keyword evidence="5" id="KW-0663">Pyridoxal phosphate</keyword>
<dbReference type="Pfam" id="PF00155">
    <property type="entry name" value="Aminotran_1_2"/>
    <property type="match status" value="1"/>
</dbReference>
<dbReference type="GO" id="GO:0030170">
    <property type="term" value="F:pyridoxal phosphate binding"/>
    <property type="evidence" value="ECO:0007669"/>
    <property type="project" value="InterPro"/>
</dbReference>
<reference evidence="8" key="1">
    <citation type="submission" date="2016-09" db="EMBL/GenBank/DDBJ databases">
        <title>Complete Genome Sequence of Brevibacterium linens SMQ-1335.</title>
        <authorList>
            <person name="de Melo A.G."/>
            <person name="Labrie S.J."/>
            <person name="Dumaresq J."/>
            <person name="Roberts R.J."/>
            <person name="Tremblay D.M."/>
            <person name="Moineau S."/>
        </authorList>
    </citation>
    <scope>NUCLEOTIDE SEQUENCE [LARGE SCALE GENOMIC DNA]</scope>
    <source>
        <strain evidence="8">SMQ-1335</strain>
    </source>
</reference>
<dbReference type="InterPro" id="IPR004839">
    <property type="entry name" value="Aminotransferase_I/II_large"/>
</dbReference>